<keyword evidence="3" id="KW-1185">Reference proteome</keyword>
<dbReference type="PROSITE" id="PS51318">
    <property type="entry name" value="TAT"/>
    <property type="match status" value="1"/>
</dbReference>
<evidence type="ECO:0000313" key="3">
    <source>
        <dbReference type="Proteomes" id="UP000608955"/>
    </source>
</evidence>
<reference evidence="2" key="2">
    <citation type="submission" date="2020-09" db="EMBL/GenBank/DDBJ databases">
        <authorList>
            <person name="Sun Q."/>
            <person name="Ohkuma M."/>
        </authorList>
    </citation>
    <scope>NUCLEOTIDE SEQUENCE</scope>
    <source>
        <strain evidence="2">JCM 4654</strain>
    </source>
</reference>
<dbReference type="Proteomes" id="UP000608955">
    <property type="component" value="Unassembled WGS sequence"/>
</dbReference>
<dbReference type="SUPFAM" id="SSF53850">
    <property type="entry name" value="Periplasmic binding protein-like II"/>
    <property type="match status" value="1"/>
</dbReference>
<gene>
    <name evidence="2" type="ORF">GCM10010508_32490</name>
</gene>
<proteinExistence type="predicted"/>
<evidence type="ECO:0000313" key="2">
    <source>
        <dbReference type="EMBL" id="GHD89850.1"/>
    </source>
</evidence>
<accession>A0A918Y3S5</accession>
<dbReference type="EMBL" id="BMVF01000007">
    <property type="protein sequence ID" value="GHD89850.1"/>
    <property type="molecule type" value="Genomic_DNA"/>
</dbReference>
<dbReference type="AlphaFoldDB" id="A0A918Y3S5"/>
<protein>
    <recommendedName>
        <fullName evidence="1">SsuA/THI5-like domain-containing protein</fullName>
    </recommendedName>
</protein>
<reference evidence="2" key="1">
    <citation type="journal article" date="2014" name="Int. J. Syst. Evol. Microbiol.">
        <title>Complete genome sequence of Corynebacterium casei LMG S-19264T (=DSM 44701T), isolated from a smear-ripened cheese.</title>
        <authorList>
            <consortium name="US DOE Joint Genome Institute (JGI-PGF)"/>
            <person name="Walter F."/>
            <person name="Albersmeier A."/>
            <person name="Kalinowski J."/>
            <person name="Ruckert C."/>
        </authorList>
    </citation>
    <scope>NUCLEOTIDE SEQUENCE</scope>
    <source>
        <strain evidence="2">JCM 4654</strain>
    </source>
</reference>
<organism evidence="2 3">
    <name type="scientific">Streptomyces naganishii JCM 4654</name>
    <dbReference type="NCBI Taxonomy" id="1306179"/>
    <lineage>
        <taxon>Bacteria</taxon>
        <taxon>Bacillati</taxon>
        <taxon>Actinomycetota</taxon>
        <taxon>Actinomycetes</taxon>
        <taxon>Kitasatosporales</taxon>
        <taxon>Streptomycetaceae</taxon>
        <taxon>Streptomyces</taxon>
    </lineage>
</organism>
<dbReference type="PANTHER" id="PTHR30024">
    <property type="entry name" value="ALIPHATIC SULFONATES-BINDING PROTEIN-RELATED"/>
    <property type="match status" value="1"/>
</dbReference>
<dbReference type="Pfam" id="PF09084">
    <property type="entry name" value="NMT1"/>
    <property type="match status" value="1"/>
</dbReference>
<sequence length="357" mass="38514">MSSAPTSGYDRRLFLTSLLGVAAATAGLGGCAGSSAAASKSSAADLSAPLAGKVPAGTSLKIASYQNVQQLQFRLAGLPKLPFTVSNWLNVGAGPDVINAFRARSLDLANNAGIPPIQAHYQGYDAKIVAINLTRRPNYLFATRPGSDIRTVAGFKGRKLAFSQGQAQGVVLLRALKEAGLTYDQVELVPLTSNQFLTALQSGQVDVAPLGNSQAPAYLKQYGPKGAHTIPTDVVDLLNLLWAPVSVLADRAKAAAVAAYIPQWAQGLVWQWEHPDVWNREFYVKTQNLSLAQAEAITRLANKPLFPPRWDEAVKWEQETADLLAEGGFVKRFKVDTLFDRRFESIAARAVPAQYRR</sequence>
<evidence type="ECO:0000259" key="1">
    <source>
        <dbReference type="Pfam" id="PF09084"/>
    </source>
</evidence>
<dbReference type="InterPro" id="IPR006311">
    <property type="entry name" value="TAT_signal"/>
</dbReference>
<dbReference type="Gene3D" id="3.40.190.10">
    <property type="entry name" value="Periplasmic binding protein-like II"/>
    <property type="match status" value="2"/>
</dbReference>
<comment type="caution">
    <text evidence="2">The sequence shown here is derived from an EMBL/GenBank/DDBJ whole genome shotgun (WGS) entry which is preliminary data.</text>
</comment>
<feature type="domain" description="SsuA/THI5-like" evidence="1">
    <location>
        <begin position="103"/>
        <end position="211"/>
    </location>
</feature>
<dbReference type="RefSeq" id="WP_190178528.1">
    <property type="nucleotide sequence ID" value="NZ_BMVF01000007.1"/>
</dbReference>
<dbReference type="InterPro" id="IPR015168">
    <property type="entry name" value="SsuA/THI5"/>
</dbReference>
<name>A0A918Y3S5_9ACTN</name>